<reference evidence="3 4" key="1">
    <citation type="submission" date="2017-04" db="EMBL/GenBank/DDBJ databases">
        <authorList>
            <person name="Afonso C.L."/>
            <person name="Miller P.J."/>
            <person name="Scott M.A."/>
            <person name="Spackman E."/>
            <person name="Goraichik I."/>
            <person name="Dimitrov K.M."/>
            <person name="Suarez D.L."/>
            <person name="Swayne D.E."/>
        </authorList>
    </citation>
    <scope>NUCLEOTIDE SEQUENCE [LARGE SCALE GENOMIC DNA]</scope>
    <source>
        <strain evidence="3 4">DSM 19625</strain>
    </source>
</reference>
<evidence type="ECO:0008006" key="5">
    <source>
        <dbReference type="Google" id="ProtNLM"/>
    </source>
</evidence>
<organism evidence="3 4">
    <name type="scientific">Pedobacter nyackensis</name>
    <dbReference type="NCBI Taxonomy" id="475255"/>
    <lineage>
        <taxon>Bacteria</taxon>
        <taxon>Pseudomonadati</taxon>
        <taxon>Bacteroidota</taxon>
        <taxon>Sphingobacteriia</taxon>
        <taxon>Sphingobacteriales</taxon>
        <taxon>Sphingobacteriaceae</taxon>
        <taxon>Pedobacter</taxon>
    </lineage>
</organism>
<evidence type="ECO:0000313" key="3">
    <source>
        <dbReference type="EMBL" id="SMC87332.1"/>
    </source>
</evidence>
<accession>A0A1W2CR21</accession>
<gene>
    <name evidence="3" type="ORF">SAMN04488101_104198</name>
</gene>
<feature type="signal peptide" evidence="2">
    <location>
        <begin position="1"/>
        <end position="25"/>
    </location>
</feature>
<dbReference type="AlphaFoldDB" id="A0A1W2CR21"/>
<feature type="compositionally biased region" description="Polar residues" evidence="1">
    <location>
        <begin position="374"/>
        <end position="386"/>
    </location>
</feature>
<evidence type="ECO:0000256" key="2">
    <source>
        <dbReference type="SAM" id="SignalP"/>
    </source>
</evidence>
<dbReference type="Proteomes" id="UP000192678">
    <property type="component" value="Unassembled WGS sequence"/>
</dbReference>
<dbReference type="SUPFAM" id="SSF75005">
    <property type="entry name" value="Arabinanase/levansucrase/invertase"/>
    <property type="match status" value="2"/>
</dbReference>
<dbReference type="CDD" id="cd08994">
    <property type="entry name" value="GH43_62_32_68_117_130-like"/>
    <property type="match status" value="1"/>
</dbReference>
<keyword evidence="2" id="KW-0732">Signal</keyword>
<keyword evidence="4" id="KW-1185">Reference proteome</keyword>
<evidence type="ECO:0000313" key="4">
    <source>
        <dbReference type="Proteomes" id="UP000192678"/>
    </source>
</evidence>
<dbReference type="InterPro" id="IPR023296">
    <property type="entry name" value="Glyco_hydro_beta-prop_sf"/>
</dbReference>
<proteinExistence type="predicted"/>
<feature type="region of interest" description="Disordered" evidence="1">
    <location>
        <begin position="364"/>
        <end position="386"/>
    </location>
</feature>
<dbReference type="OrthoDB" id="9794572at2"/>
<dbReference type="STRING" id="475255.SAMN04488101_104198"/>
<protein>
    <recommendedName>
        <fullName evidence="5">Glycosyl hydrolases family 43</fullName>
    </recommendedName>
</protein>
<evidence type="ECO:0000256" key="1">
    <source>
        <dbReference type="SAM" id="MobiDB-lite"/>
    </source>
</evidence>
<dbReference type="Gene3D" id="2.115.10.20">
    <property type="entry name" value="Glycosyl hydrolase domain, family 43"/>
    <property type="match status" value="1"/>
</dbReference>
<feature type="chain" id="PRO_5012393515" description="Glycosyl hydrolases family 43" evidence="2">
    <location>
        <begin position="26"/>
        <end position="386"/>
    </location>
</feature>
<name>A0A1W2CR21_9SPHI</name>
<dbReference type="RefSeq" id="WP_084289305.1">
    <property type="nucleotide sequence ID" value="NZ_FWYB01000004.1"/>
</dbReference>
<sequence length="386" mass="44030">MKPKLPFLFFLVVLMLTALSTKTNAQDNLNFEPLLGKVDSSGIFYSNDHYTWCSSVVKGEDGKYHMFYSRWAHGKRPLDDDPMNYIFNGFRGWCKYSEIAHAVSDNLNGPFHYTSTVLKGDGKASNWDRFTMHNPLIRKFGKYYYLYYISNSFDPAFSVDKKVSKDWAHWLKYNCTQAIGVIKAKSIKDLLSGNYEKPAAPLMKPDHINTFEVTTNPTVTQGPDGRYYMMYKSRKPNVGNMTFYMAVSHKPDGPYKMLGEVFTSAEMACEDPCMWFDKKRKRFYAAVKYYSHSKKLVPQFGALALITSTDGLDWKAAAHPLISLRELTMKDGKKVPLQHLERPFVVTDKDGQPIALFAAASIKEPSEGTDNPPFENNSFNVSFPLK</sequence>
<dbReference type="EMBL" id="FWYB01000004">
    <property type="protein sequence ID" value="SMC87332.1"/>
    <property type="molecule type" value="Genomic_DNA"/>
</dbReference>